<keyword evidence="1 7" id="KW-0547">Nucleotide-binding</keyword>
<dbReference type="GO" id="GO:0004386">
    <property type="term" value="F:helicase activity"/>
    <property type="evidence" value="ECO:0007669"/>
    <property type="project" value="UniProtKB-KW"/>
</dbReference>
<evidence type="ECO:0000259" key="9">
    <source>
        <dbReference type="PROSITE" id="PS51192"/>
    </source>
</evidence>
<reference evidence="13" key="1">
    <citation type="journal article" date="2019" name="Int. J. Syst. Evol. Microbiol.">
        <title>The Global Catalogue of Microorganisms (GCM) 10K type strain sequencing project: providing services to taxonomists for standard genome sequencing and annotation.</title>
        <authorList>
            <consortium name="The Broad Institute Genomics Platform"/>
            <consortium name="The Broad Institute Genome Sequencing Center for Infectious Disease"/>
            <person name="Wu L."/>
            <person name="Ma J."/>
        </authorList>
    </citation>
    <scope>NUCLEOTIDE SEQUENCE [LARGE SCALE GENOMIC DNA]</scope>
    <source>
        <strain evidence="13">KCTC 52042</strain>
    </source>
</reference>
<dbReference type="InterPro" id="IPR044742">
    <property type="entry name" value="DEAD/DEAH_RhlB"/>
</dbReference>
<keyword evidence="4 7" id="KW-0067">ATP-binding</keyword>
<comment type="similarity">
    <text evidence="5 7">Belongs to the DEAD box helicase family.</text>
</comment>
<dbReference type="PROSITE" id="PS51192">
    <property type="entry name" value="HELICASE_ATP_BIND_1"/>
    <property type="match status" value="1"/>
</dbReference>
<dbReference type="SMART" id="SM00490">
    <property type="entry name" value="HELICc"/>
    <property type="match status" value="1"/>
</dbReference>
<feature type="compositionally biased region" description="Basic and acidic residues" evidence="8">
    <location>
        <begin position="442"/>
        <end position="451"/>
    </location>
</feature>
<feature type="compositionally biased region" description="Basic residues" evidence="8">
    <location>
        <begin position="429"/>
        <end position="441"/>
    </location>
</feature>
<accession>A0ABW5JLC7</accession>
<dbReference type="CDD" id="cd18787">
    <property type="entry name" value="SF2_C_DEAD"/>
    <property type="match status" value="1"/>
</dbReference>
<evidence type="ECO:0000256" key="3">
    <source>
        <dbReference type="ARBA" id="ARBA00022806"/>
    </source>
</evidence>
<dbReference type="Proteomes" id="UP001597460">
    <property type="component" value="Unassembled WGS sequence"/>
</dbReference>
<evidence type="ECO:0000259" key="11">
    <source>
        <dbReference type="PROSITE" id="PS51195"/>
    </source>
</evidence>
<evidence type="ECO:0000256" key="1">
    <source>
        <dbReference type="ARBA" id="ARBA00022741"/>
    </source>
</evidence>
<protein>
    <submittedName>
        <fullName evidence="12">DEAD/DEAH box helicase</fullName>
        <ecNumber evidence="12">3.6.4.-</ecNumber>
    </submittedName>
</protein>
<dbReference type="RefSeq" id="WP_390300665.1">
    <property type="nucleotide sequence ID" value="NZ_JBHULI010000024.1"/>
</dbReference>
<evidence type="ECO:0000313" key="13">
    <source>
        <dbReference type="Proteomes" id="UP001597460"/>
    </source>
</evidence>
<feature type="domain" description="DEAD-box RNA helicase Q" evidence="11">
    <location>
        <begin position="1"/>
        <end position="29"/>
    </location>
</feature>
<evidence type="ECO:0000256" key="5">
    <source>
        <dbReference type="ARBA" id="ARBA00038437"/>
    </source>
</evidence>
<evidence type="ECO:0000256" key="2">
    <source>
        <dbReference type="ARBA" id="ARBA00022801"/>
    </source>
</evidence>
<proteinExistence type="inferred from homology"/>
<feature type="domain" description="Helicase ATP-binding" evidence="9">
    <location>
        <begin position="32"/>
        <end position="203"/>
    </location>
</feature>
<evidence type="ECO:0000313" key="12">
    <source>
        <dbReference type="EMBL" id="MFD2532322.1"/>
    </source>
</evidence>
<gene>
    <name evidence="12" type="ORF">ACFSVN_07680</name>
</gene>
<dbReference type="Gene3D" id="3.40.50.300">
    <property type="entry name" value="P-loop containing nucleotide triphosphate hydrolases"/>
    <property type="match status" value="2"/>
</dbReference>
<evidence type="ECO:0000259" key="10">
    <source>
        <dbReference type="PROSITE" id="PS51194"/>
    </source>
</evidence>
<sequence length="524" mass="58066">MTFNDFDFNDELKAGLRDIGYTEPTPIQEQAIPIILEKKDLIGAAQTGTGKTGAFVIPVIHQILENPSEHTQALILSPTRELAQQIDEQIFALGYHTGISSATVIGGEDFAKQAKALRSGIDIIVATPGRLIDQSKVLDVDFSHVKFLVLDEADRMLDMGFLPDVTKIIKKLPKERQTLLFSATMPDQIKKLANDFMNDPEKIEIAIEKPSGSISQKGYFVEQKEKLNLIQDVLDDLEWDSCIIFCATKRGVDELERLLIKKGIKAGSIHGDRDQDERNKSLHEFKSGKVPVIVATDVLARGIDVADVSLIVNYDVPRQVDDYVHRIGRTGRYDKSGVAITFVNKKDRRAFSAIQDKVGDQLEMLEIGSSNKKSSKSDSTKPEPKEKVRKKTPDSKKKTTKDTDQSSDQNNVSAKKKKDSQSGSTEKKASKKKTEKKPKKLSAKEIAEANRKVQNLKSVEVILAGDKKVAKSSKKGSDNKQNGSSKKQTGPVIPAERIKKATKRNQKSLKPAKGFWGLIKALFS</sequence>
<feature type="compositionally biased region" description="Basic and acidic residues" evidence="8">
    <location>
        <begin position="375"/>
        <end position="404"/>
    </location>
</feature>
<dbReference type="CDD" id="cd00268">
    <property type="entry name" value="DEADc"/>
    <property type="match status" value="1"/>
</dbReference>
<dbReference type="PROSITE" id="PS51195">
    <property type="entry name" value="Q_MOTIF"/>
    <property type="match status" value="1"/>
</dbReference>
<keyword evidence="3 7" id="KW-0347">Helicase</keyword>
<evidence type="ECO:0000256" key="4">
    <source>
        <dbReference type="ARBA" id="ARBA00022840"/>
    </source>
</evidence>
<organism evidence="12 13">
    <name type="scientific">Gracilimonas halophila</name>
    <dbReference type="NCBI Taxonomy" id="1834464"/>
    <lineage>
        <taxon>Bacteria</taxon>
        <taxon>Pseudomonadati</taxon>
        <taxon>Balneolota</taxon>
        <taxon>Balneolia</taxon>
        <taxon>Balneolales</taxon>
        <taxon>Balneolaceae</taxon>
        <taxon>Gracilimonas</taxon>
    </lineage>
</organism>
<dbReference type="PANTHER" id="PTHR47959">
    <property type="entry name" value="ATP-DEPENDENT RNA HELICASE RHLE-RELATED"/>
    <property type="match status" value="1"/>
</dbReference>
<evidence type="ECO:0000256" key="7">
    <source>
        <dbReference type="RuleBase" id="RU000492"/>
    </source>
</evidence>
<dbReference type="PANTHER" id="PTHR47959:SF13">
    <property type="entry name" value="ATP-DEPENDENT RNA HELICASE RHLE"/>
    <property type="match status" value="1"/>
</dbReference>
<dbReference type="Pfam" id="PF00270">
    <property type="entry name" value="DEAD"/>
    <property type="match status" value="1"/>
</dbReference>
<dbReference type="InterPro" id="IPR014014">
    <property type="entry name" value="RNA_helicase_DEAD_Q_motif"/>
</dbReference>
<dbReference type="InterPro" id="IPR050079">
    <property type="entry name" value="DEAD_box_RNA_helicase"/>
</dbReference>
<comment type="caution">
    <text evidence="12">The sequence shown here is derived from an EMBL/GenBank/DDBJ whole genome shotgun (WGS) entry which is preliminary data.</text>
</comment>
<evidence type="ECO:0000256" key="6">
    <source>
        <dbReference type="PROSITE-ProRule" id="PRU00552"/>
    </source>
</evidence>
<dbReference type="InterPro" id="IPR000629">
    <property type="entry name" value="RNA-helicase_DEAD-box_CS"/>
</dbReference>
<feature type="short sequence motif" description="Q motif" evidence="6">
    <location>
        <begin position="1"/>
        <end position="29"/>
    </location>
</feature>
<feature type="domain" description="Helicase C-terminal" evidence="10">
    <location>
        <begin position="229"/>
        <end position="373"/>
    </location>
</feature>
<dbReference type="PROSITE" id="PS00039">
    <property type="entry name" value="DEAD_ATP_HELICASE"/>
    <property type="match status" value="1"/>
</dbReference>
<dbReference type="EC" id="3.6.4.-" evidence="12"/>
<dbReference type="InterPro" id="IPR001650">
    <property type="entry name" value="Helicase_C-like"/>
</dbReference>
<dbReference type="InterPro" id="IPR014001">
    <property type="entry name" value="Helicase_ATP-bd"/>
</dbReference>
<evidence type="ECO:0000256" key="8">
    <source>
        <dbReference type="SAM" id="MobiDB-lite"/>
    </source>
</evidence>
<dbReference type="InterPro" id="IPR027417">
    <property type="entry name" value="P-loop_NTPase"/>
</dbReference>
<dbReference type="GO" id="GO:0016787">
    <property type="term" value="F:hydrolase activity"/>
    <property type="evidence" value="ECO:0007669"/>
    <property type="project" value="UniProtKB-KW"/>
</dbReference>
<dbReference type="SUPFAM" id="SSF52540">
    <property type="entry name" value="P-loop containing nucleoside triphosphate hydrolases"/>
    <property type="match status" value="1"/>
</dbReference>
<feature type="compositionally biased region" description="Polar residues" evidence="8">
    <location>
        <begin position="479"/>
        <end position="488"/>
    </location>
</feature>
<dbReference type="InterPro" id="IPR011545">
    <property type="entry name" value="DEAD/DEAH_box_helicase_dom"/>
</dbReference>
<feature type="region of interest" description="Disordered" evidence="8">
    <location>
        <begin position="366"/>
        <end position="495"/>
    </location>
</feature>
<dbReference type="EMBL" id="JBHULI010000024">
    <property type="protein sequence ID" value="MFD2532322.1"/>
    <property type="molecule type" value="Genomic_DNA"/>
</dbReference>
<dbReference type="PROSITE" id="PS51194">
    <property type="entry name" value="HELICASE_CTER"/>
    <property type="match status" value="1"/>
</dbReference>
<dbReference type="SMART" id="SM00487">
    <property type="entry name" value="DEXDc"/>
    <property type="match status" value="1"/>
</dbReference>
<name>A0ABW5JLC7_9BACT</name>
<dbReference type="Pfam" id="PF00271">
    <property type="entry name" value="Helicase_C"/>
    <property type="match status" value="1"/>
</dbReference>
<keyword evidence="13" id="KW-1185">Reference proteome</keyword>
<keyword evidence="2 7" id="KW-0378">Hydrolase</keyword>